<dbReference type="EMBL" id="JAGFBS010000055">
    <property type="protein sequence ID" value="KAG6370161.1"/>
    <property type="molecule type" value="Genomic_DNA"/>
</dbReference>
<dbReference type="OrthoDB" id="10254720at2759"/>
<organism evidence="2 4">
    <name type="scientific">Boletus reticuloceps</name>
    <dbReference type="NCBI Taxonomy" id="495285"/>
    <lineage>
        <taxon>Eukaryota</taxon>
        <taxon>Fungi</taxon>
        <taxon>Dikarya</taxon>
        <taxon>Basidiomycota</taxon>
        <taxon>Agaricomycotina</taxon>
        <taxon>Agaricomycetes</taxon>
        <taxon>Agaricomycetidae</taxon>
        <taxon>Boletales</taxon>
        <taxon>Boletineae</taxon>
        <taxon>Boletaceae</taxon>
        <taxon>Boletoideae</taxon>
        <taxon>Boletus</taxon>
    </lineage>
</organism>
<evidence type="ECO:0000313" key="2">
    <source>
        <dbReference type="EMBL" id="KAG6370161.1"/>
    </source>
</evidence>
<sequence length="212" mass="23761">MALTESSSGVPSSSSIIHHPPFQNATSSSQIRSTSRKNPAFTNSATCSLGDSSDESRAFARDVQISGRTHVGDKLGGAYVGTSRCSLAQFMLYDCRTYQRGPSNTVFHPNLDVNHTFVPEHDDTHTSAIAPLSNSINYPFFYRFRPHSPLTPSPPRSHQQHFVPPSLRKRLYRATDRCFSITDDGDYNTGFRQCYCILRFGASQMVKWWVMD</sequence>
<comment type="caution">
    <text evidence="2">The sequence shown here is derived from an EMBL/GenBank/DDBJ whole genome shotgun (WGS) entry which is preliminary data.</text>
</comment>
<dbReference type="Proteomes" id="UP000683000">
    <property type="component" value="Unassembled WGS sequence"/>
</dbReference>
<feature type="compositionally biased region" description="Polar residues" evidence="1">
    <location>
        <begin position="23"/>
        <end position="51"/>
    </location>
</feature>
<gene>
    <name evidence="2" type="ORF">JVT61DRAFT_12308</name>
    <name evidence="3" type="ORF">JVT61DRAFT_12365</name>
</gene>
<feature type="region of interest" description="Disordered" evidence="1">
    <location>
        <begin position="1"/>
        <end position="53"/>
    </location>
</feature>
<reference evidence="2" key="1">
    <citation type="submission" date="2021-03" db="EMBL/GenBank/DDBJ databases">
        <title>Evolutionary innovations through gain and loss of genes in the ectomycorrhizal Boletales.</title>
        <authorList>
            <person name="Wu G."/>
            <person name="Miyauchi S."/>
            <person name="Morin E."/>
            <person name="Yang Z.-L."/>
            <person name="Xu J."/>
            <person name="Martin F.M."/>
        </authorList>
    </citation>
    <scope>NUCLEOTIDE SEQUENCE</scope>
    <source>
        <strain evidence="2">BR01</strain>
    </source>
</reference>
<dbReference type="AlphaFoldDB" id="A0A8I3A421"/>
<dbReference type="EMBL" id="JAGFBS010000055">
    <property type="protein sequence ID" value="KAG6370214.1"/>
    <property type="molecule type" value="Genomic_DNA"/>
</dbReference>
<accession>A0A8I3A421</accession>
<evidence type="ECO:0000313" key="4">
    <source>
        <dbReference type="Proteomes" id="UP000683000"/>
    </source>
</evidence>
<keyword evidence="4" id="KW-1185">Reference proteome</keyword>
<evidence type="ECO:0000313" key="3">
    <source>
        <dbReference type="EMBL" id="KAG6370214.1"/>
    </source>
</evidence>
<evidence type="ECO:0000256" key="1">
    <source>
        <dbReference type="SAM" id="MobiDB-lite"/>
    </source>
</evidence>
<feature type="compositionally biased region" description="Low complexity" evidence="1">
    <location>
        <begin position="1"/>
        <end position="15"/>
    </location>
</feature>
<protein>
    <submittedName>
        <fullName evidence="2">Uncharacterized protein</fullName>
    </submittedName>
</protein>
<proteinExistence type="predicted"/>
<name>A0A8I3A421_9AGAM</name>